<evidence type="ECO:0008006" key="6">
    <source>
        <dbReference type="Google" id="ProtNLM"/>
    </source>
</evidence>
<dbReference type="SUPFAM" id="SSF56219">
    <property type="entry name" value="DNase I-like"/>
    <property type="match status" value="1"/>
</dbReference>
<evidence type="ECO:0000313" key="5">
    <source>
        <dbReference type="Proteomes" id="UP001153555"/>
    </source>
</evidence>
<gene>
    <name evidence="4" type="ORF">SHERM_12450</name>
</gene>
<dbReference type="Pfam" id="PF14392">
    <property type="entry name" value="zf-CCHC_4"/>
    <property type="match status" value="1"/>
</dbReference>
<dbReference type="PANTHER" id="PTHR31286">
    <property type="entry name" value="GLYCINE-RICH CELL WALL STRUCTURAL PROTEIN 1.8-LIKE"/>
    <property type="match status" value="1"/>
</dbReference>
<dbReference type="Gene3D" id="3.60.10.10">
    <property type="entry name" value="Endonuclease/exonuclease/phosphatase"/>
    <property type="match status" value="1"/>
</dbReference>
<feature type="compositionally biased region" description="Low complexity" evidence="1">
    <location>
        <begin position="288"/>
        <end position="306"/>
    </location>
</feature>
<dbReference type="Pfam" id="PF14111">
    <property type="entry name" value="DUF4283"/>
    <property type="match status" value="1"/>
</dbReference>
<organism evidence="4 5">
    <name type="scientific">Striga hermonthica</name>
    <name type="common">Purple witchweed</name>
    <name type="synonym">Buchnera hermonthica</name>
    <dbReference type="NCBI Taxonomy" id="68872"/>
    <lineage>
        <taxon>Eukaryota</taxon>
        <taxon>Viridiplantae</taxon>
        <taxon>Streptophyta</taxon>
        <taxon>Embryophyta</taxon>
        <taxon>Tracheophyta</taxon>
        <taxon>Spermatophyta</taxon>
        <taxon>Magnoliopsida</taxon>
        <taxon>eudicotyledons</taxon>
        <taxon>Gunneridae</taxon>
        <taxon>Pentapetalae</taxon>
        <taxon>asterids</taxon>
        <taxon>lamiids</taxon>
        <taxon>Lamiales</taxon>
        <taxon>Orobanchaceae</taxon>
        <taxon>Buchnereae</taxon>
        <taxon>Striga</taxon>
    </lineage>
</organism>
<dbReference type="Proteomes" id="UP001153555">
    <property type="component" value="Unassembled WGS sequence"/>
</dbReference>
<evidence type="ECO:0000259" key="3">
    <source>
        <dbReference type="Pfam" id="PF14392"/>
    </source>
</evidence>
<evidence type="ECO:0000313" key="4">
    <source>
        <dbReference type="EMBL" id="CAA0811240.1"/>
    </source>
</evidence>
<evidence type="ECO:0000256" key="1">
    <source>
        <dbReference type="SAM" id="MobiDB-lite"/>
    </source>
</evidence>
<dbReference type="AlphaFoldDB" id="A0A9N7MP06"/>
<accession>A0A9N7MP06</accession>
<dbReference type="InterPro" id="IPR025558">
    <property type="entry name" value="DUF4283"/>
</dbReference>
<dbReference type="PANTHER" id="PTHR31286:SF178">
    <property type="entry name" value="DUF4283 DOMAIN-CONTAINING PROTEIN"/>
    <property type="match status" value="1"/>
</dbReference>
<feature type="non-terminal residue" evidence="4">
    <location>
        <position position="1"/>
    </location>
</feature>
<proteinExistence type="predicted"/>
<dbReference type="OrthoDB" id="1750606at2759"/>
<dbReference type="EMBL" id="CACSLK010008332">
    <property type="protein sequence ID" value="CAA0811240.1"/>
    <property type="molecule type" value="Genomic_DNA"/>
</dbReference>
<protein>
    <recommendedName>
        <fullName evidence="6">DUF4283 domain-containing protein</fullName>
    </recommendedName>
</protein>
<feature type="region of interest" description="Disordered" evidence="1">
    <location>
        <begin position="283"/>
        <end position="321"/>
    </location>
</feature>
<reference evidence="4" key="1">
    <citation type="submission" date="2019-12" db="EMBL/GenBank/DDBJ databases">
        <authorList>
            <person name="Scholes J."/>
        </authorList>
    </citation>
    <scope>NUCLEOTIDE SEQUENCE</scope>
</reference>
<feature type="non-terminal residue" evidence="4">
    <location>
        <position position="541"/>
    </location>
</feature>
<sequence>SEFMADDIASKLCSFQLSDRESSAIDIASADINLSAADCSRSLMGKIISQKRANLIGLRRAVTQIWHTKGPITVKEISPNFFQFVFSDEADKTKVSNGIGWAFENQFLVLRDWKEDISPENPEFSEMDMWVQAWNLPLNWVSTEVGLKISKAFQSTKDVQIPQGGFLAGKCIRLLVSVDLTQPMLRCASIKLESKSLLVHFKYEKLISLCYYYGMLGHIDKNCNKRAIDISDGTLKEGLYGDWMKAQEFPYFASSSLVATSSPFNHFSSPSQRISIKGNNPIVNLAQSTPAPNSPNPSDSNHVSPSQAKLSEPIHTDSPPDNSIPFTSHIHLMECDKPINHSKHMEAPSPKFSISLGNKKKKILQTICNNLRVGDCWDSVEPVGRSGGLFICWSSETKVINIIKHPFCLEVEFWDDDKASICWGIFIYASTDNQIRKQQWSHLILAKPKWGNNWFLGGDLNDILIQQEKKGGRNRSPSSFLPLLDFVSNMGMLEIPMEGHPFTWGNNRDAEGYVEKKLDRIFGSLSWNTLYPNATVHNIFK</sequence>
<evidence type="ECO:0000259" key="2">
    <source>
        <dbReference type="Pfam" id="PF14111"/>
    </source>
</evidence>
<feature type="domain" description="Zinc knuckle CX2CX4HX4C" evidence="3">
    <location>
        <begin position="178"/>
        <end position="225"/>
    </location>
</feature>
<dbReference type="InterPro" id="IPR040256">
    <property type="entry name" value="At4g02000-like"/>
</dbReference>
<dbReference type="InterPro" id="IPR036691">
    <property type="entry name" value="Endo/exonu/phosph_ase_sf"/>
</dbReference>
<name>A0A9N7MP06_STRHE</name>
<keyword evidence="5" id="KW-1185">Reference proteome</keyword>
<comment type="caution">
    <text evidence="4">The sequence shown here is derived from an EMBL/GenBank/DDBJ whole genome shotgun (WGS) entry which is preliminary data.</text>
</comment>
<feature type="domain" description="DUF4283" evidence="2">
    <location>
        <begin position="36"/>
        <end position="120"/>
    </location>
</feature>
<dbReference type="InterPro" id="IPR025836">
    <property type="entry name" value="Zn_knuckle_CX2CX4HX4C"/>
</dbReference>